<dbReference type="GO" id="GO:0030247">
    <property type="term" value="F:polysaccharide binding"/>
    <property type="evidence" value="ECO:0007669"/>
    <property type="project" value="InterPro"/>
</dbReference>
<sequence>MQASSSCCQKTISNCRRQLKQETINQRVHLRVGDVENISYPFRLKGDQVGCGDPDYEVSCVNNKTILEIFPGQYYVKNISHDDHVIRLVDVNFANGSGCSLPSGSFVSVDGLVKDFRFVALDTNRVDTQFVKCSRNINQANAYNYTAIPCLTRTNGTSYWYAIYDGGHLSYISSSSSFMLACFSGFFRV</sequence>
<proteinExistence type="predicted"/>
<comment type="caution">
    <text evidence="4">The sequence shown here is derived from an EMBL/GenBank/DDBJ whole genome shotgun (WGS) entry which is preliminary data.</text>
</comment>
<gene>
    <name evidence="4" type="ORF">M0R45_021804</name>
</gene>
<dbReference type="PANTHER" id="PTHR33138">
    <property type="entry name" value="OS01G0690200 PROTEIN"/>
    <property type="match status" value="1"/>
</dbReference>
<dbReference type="InterPro" id="IPR025287">
    <property type="entry name" value="WAK_GUB"/>
</dbReference>
<organism evidence="4 5">
    <name type="scientific">Rubus argutus</name>
    <name type="common">Southern blackberry</name>
    <dbReference type="NCBI Taxonomy" id="59490"/>
    <lineage>
        <taxon>Eukaryota</taxon>
        <taxon>Viridiplantae</taxon>
        <taxon>Streptophyta</taxon>
        <taxon>Embryophyta</taxon>
        <taxon>Tracheophyta</taxon>
        <taxon>Spermatophyta</taxon>
        <taxon>Magnoliopsida</taxon>
        <taxon>eudicotyledons</taxon>
        <taxon>Gunneridae</taxon>
        <taxon>Pentapetalae</taxon>
        <taxon>rosids</taxon>
        <taxon>fabids</taxon>
        <taxon>Rosales</taxon>
        <taxon>Rosaceae</taxon>
        <taxon>Rosoideae</taxon>
        <taxon>Rosoideae incertae sedis</taxon>
        <taxon>Rubus</taxon>
    </lineage>
</organism>
<reference evidence="4 5" key="1">
    <citation type="journal article" date="2023" name="G3 (Bethesda)">
        <title>A chromosome-length genome assembly and annotation of blackberry (Rubus argutus, cv. 'Hillquist').</title>
        <authorList>
            <person name="Bruna T."/>
            <person name="Aryal R."/>
            <person name="Dudchenko O."/>
            <person name="Sargent D.J."/>
            <person name="Mead D."/>
            <person name="Buti M."/>
            <person name="Cavallini A."/>
            <person name="Hytonen T."/>
            <person name="Andres J."/>
            <person name="Pham M."/>
            <person name="Weisz D."/>
            <person name="Mascagni F."/>
            <person name="Usai G."/>
            <person name="Natali L."/>
            <person name="Bassil N."/>
            <person name="Fernandez G.E."/>
            <person name="Lomsadze A."/>
            <person name="Armour M."/>
            <person name="Olukolu B."/>
            <person name="Poorten T."/>
            <person name="Britton C."/>
            <person name="Davik J."/>
            <person name="Ashrafi H."/>
            <person name="Aiden E.L."/>
            <person name="Borodovsky M."/>
            <person name="Worthington M."/>
        </authorList>
    </citation>
    <scope>NUCLEOTIDE SEQUENCE [LARGE SCALE GENOMIC DNA]</scope>
    <source>
        <strain evidence="4">PI 553951</strain>
    </source>
</reference>
<dbReference type="GO" id="GO:0016020">
    <property type="term" value="C:membrane"/>
    <property type="evidence" value="ECO:0007669"/>
    <property type="project" value="UniProtKB-SubCell"/>
</dbReference>
<keyword evidence="5" id="KW-1185">Reference proteome</keyword>
<evidence type="ECO:0000256" key="2">
    <source>
        <dbReference type="ARBA" id="ARBA00022729"/>
    </source>
</evidence>
<accession>A0AAW1XE16</accession>
<evidence type="ECO:0000259" key="3">
    <source>
        <dbReference type="Pfam" id="PF13947"/>
    </source>
</evidence>
<comment type="subcellular location">
    <subcellularLocation>
        <location evidence="1">Membrane</location>
        <topology evidence="1">Single-pass membrane protein</topology>
    </subcellularLocation>
</comment>
<evidence type="ECO:0000313" key="4">
    <source>
        <dbReference type="EMBL" id="KAK9934668.1"/>
    </source>
</evidence>
<dbReference type="Proteomes" id="UP001457282">
    <property type="component" value="Unassembled WGS sequence"/>
</dbReference>
<protein>
    <recommendedName>
        <fullName evidence="3">Wall-associated receptor kinase galacturonan-binding domain-containing protein</fullName>
    </recommendedName>
</protein>
<evidence type="ECO:0000256" key="1">
    <source>
        <dbReference type="ARBA" id="ARBA00004167"/>
    </source>
</evidence>
<dbReference type="PANTHER" id="PTHR33138:SF59">
    <property type="entry name" value="LEAF RUST 10 DISEASE-RESISTANCE LOCUS RECEPTOR-LIKE PROTEIN KINASE-LIKE 1.2"/>
    <property type="match status" value="1"/>
</dbReference>
<keyword evidence="2" id="KW-0732">Signal</keyword>
<feature type="domain" description="Wall-associated receptor kinase galacturonan-binding" evidence="3">
    <location>
        <begin position="33"/>
        <end position="90"/>
    </location>
</feature>
<dbReference type="AlphaFoldDB" id="A0AAW1XE16"/>
<dbReference type="EMBL" id="JBEDUW010000004">
    <property type="protein sequence ID" value="KAK9934668.1"/>
    <property type="molecule type" value="Genomic_DNA"/>
</dbReference>
<name>A0AAW1XE16_RUBAR</name>
<dbReference type="Pfam" id="PF13947">
    <property type="entry name" value="GUB_WAK_bind"/>
    <property type="match status" value="1"/>
</dbReference>
<evidence type="ECO:0000313" key="5">
    <source>
        <dbReference type="Proteomes" id="UP001457282"/>
    </source>
</evidence>